<feature type="domain" description="JAB" evidence="6">
    <location>
        <begin position="8"/>
        <end position="109"/>
    </location>
</feature>
<proteinExistence type="predicted"/>
<keyword evidence="5" id="KW-0482">Metalloprotease</keyword>
<evidence type="ECO:0000256" key="5">
    <source>
        <dbReference type="ARBA" id="ARBA00023049"/>
    </source>
</evidence>
<evidence type="ECO:0000256" key="1">
    <source>
        <dbReference type="ARBA" id="ARBA00022670"/>
    </source>
</evidence>
<evidence type="ECO:0000256" key="2">
    <source>
        <dbReference type="ARBA" id="ARBA00022723"/>
    </source>
</evidence>
<keyword evidence="4" id="KW-0862">Zinc</keyword>
<organism evidence="7">
    <name type="scientific">hydrothermal vent metagenome</name>
    <dbReference type="NCBI Taxonomy" id="652676"/>
    <lineage>
        <taxon>unclassified sequences</taxon>
        <taxon>metagenomes</taxon>
        <taxon>ecological metagenomes</taxon>
    </lineage>
</organism>
<dbReference type="CDD" id="cd08070">
    <property type="entry name" value="MPN_like"/>
    <property type="match status" value="1"/>
</dbReference>
<keyword evidence="2" id="KW-0479">Metal-binding</keyword>
<dbReference type="AlphaFoldDB" id="A0A3B0ZL78"/>
<evidence type="ECO:0000256" key="4">
    <source>
        <dbReference type="ARBA" id="ARBA00022833"/>
    </source>
</evidence>
<evidence type="ECO:0000313" key="7">
    <source>
        <dbReference type="EMBL" id="VAW88077.1"/>
    </source>
</evidence>
<reference evidence="7" key="1">
    <citation type="submission" date="2018-06" db="EMBL/GenBank/DDBJ databases">
        <authorList>
            <person name="Zhirakovskaya E."/>
        </authorList>
    </citation>
    <scope>NUCLEOTIDE SEQUENCE</scope>
</reference>
<dbReference type="GO" id="GO:0008270">
    <property type="term" value="F:zinc ion binding"/>
    <property type="evidence" value="ECO:0007669"/>
    <property type="project" value="TreeGrafter"/>
</dbReference>
<dbReference type="SUPFAM" id="SSF102712">
    <property type="entry name" value="JAB1/MPN domain"/>
    <property type="match status" value="1"/>
</dbReference>
<dbReference type="InterPro" id="IPR028090">
    <property type="entry name" value="JAB_dom_prok"/>
</dbReference>
<evidence type="ECO:0000259" key="6">
    <source>
        <dbReference type="Pfam" id="PF14464"/>
    </source>
</evidence>
<keyword evidence="1" id="KW-0645">Protease</keyword>
<sequence length="139" mass="15540">MSSVELPRPLVNQLLHYAQINPEQEICGLISGKQGVLQQCHPISNTADQPQQHFAMDNSQLVNTLRQIREQNEELLAIFHSRLNAPAEPSSADMKEDQYPDVMKLIISLNTDGVLEMQAFYTCNGKIEPVELTLTHGDG</sequence>
<gene>
    <name evidence="7" type="ORF">MNBD_GAMMA18-1450</name>
</gene>
<name>A0A3B0ZL78_9ZZZZ</name>
<dbReference type="PANTHER" id="PTHR34858:SF1">
    <property type="entry name" value="CYSO-CYSTEINE PEPTIDASE"/>
    <property type="match status" value="1"/>
</dbReference>
<dbReference type="EMBL" id="UOFP01000208">
    <property type="protein sequence ID" value="VAW88077.1"/>
    <property type="molecule type" value="Genomic_DNA"/>
</dbReference>
<dbReference type="GO" id="GO:0006508">
    <property type="term" value="P:proteolysis"/>
    <property type="evidence" value="ECO:0007669"/>
    <property type="project" value="UniProtKB-KW"/>
</dbReference>
<protein>
    <submittedName>
        <fullName evidence="7">Mov34/MPN/PAD-1 family protein</fullName>
    </submittedName>
</protein>
<dbReference type="Gene3D" id="3.40.140.10">
    <property type="entry name" value="Cytidine Deaminase, domain 2"/>
    <property type="match status" value="1"/>
</dbReference>
<dbReference type="Pfam" id="PF14464">
    <property type="entry name" value="Prok-JAB"/>
    <property type="match status" value="1"/>
</dbReference>
<accession>A0A3B0ZL78</accession>
<dbReference type="InterPro" id="IPR051929">
    <property type="entry name" value="VirAsm_ModProt"/>
</dbReference>
<dbReference type="GO" id="GO:0008235">
    <property type="term" value="F:metalloexopeptidase activity"/>
    <property type="evidence" value="ECO:0007669"/>
    <property type="project" value="TreeGrafter"/>
</dbReference>
<keyword evidence="3" id="KW-0378">Hydrolase</keyword>
<dbReference type="PANTHER" id="PTHR34858">
    <property type="entry name" value="CYSO-CYSTEINE PEPTIDASE"/>
    <property type="match status" value="1"/>
</dbReference>
<evidence type="ECO:0000256" key="3">
    <source>
        <dbReference type="ARBA" id="ARBA00022801"/>
    </source>
</evidence>